<accession>A0A0M4DW91</accession>
<dbReference type="KEGG" id="spri:SPRI_5569"/>
<feature type="compositionally biased region" description="Basic residues" evidence="1">
    <location>
        <begin position="199"/>
        <end position="219"/>
    </location>
</feature>
<sequence>MSGVDRAAARRGCRVGLPHCRRRAAAARQPGAGRAATAQLRRVRCLRQRHRRGPGVAPRGALACRGTEGAVPAAAPAGRRGPAGGSASGVDRAAAAGSGLACRTVGEAGRDAARRGARAWAHGRGNAEAGPLHGGIRSPASRQGAGRIRSPASRQGAPRRSAARGRPAYGTVSGAGGPAATLGDTRPSSRHTLGGARPAPRHRQRHRWACRHARRHGPSSRHTLGGTRPGRPTAPSAAQAGLPPRSATRGRAAATRSPAAARSETRTLRRRDGDARRAAPRWAARPGPARPGPACGSVSGSRICGPPSRGSGPGAARHCPRAPSAARTSTRAAPTGRPGGRRGPV</sequence>
<evidence type="ECO:0000313" key="3">
    <source>
        <dbReference type="Proteomes" id="UP000060513"/>
    </source>
</evidence>
<proteinExistence type="predicted"/>
<gene>
    <name evidence="2" type="ORF">SPRI_5569</name>
</gene>
<dbReference type="Proteomes" id="UP000060513">
    <property type="component" value="Chromosome"/>
</dbReference>
<dbReference type="AlphaFoldDB" id="A0A0M4DW91"/>
<dbReference type="EMBL" id="CP011340">
    <property type="protein sequence ID" value="ALC23875.1"/>
    <property type="molecule type" value="Genomic_DNA"/>
</dbReference>
<evidence type="ECO:0000256" key="1">
    <source>
        <dbReference type="SAM" id="MobiDB-lite"/>
    </source>
</evidence>
<feature type="compositionally biased region" description="Low complexity" evidence="1">
    <location>
        <begin position="299"/>
        <end position="336"/>
    </location>
</feature>
<protein>
    <submittedName>
        <fullName evidence="2">Uncharacterized protein</fullName>
    </submittedName>
</protein>
<feature type="region of interest" description="Disordered" evidence="1">
    <location>
        <begin position="116"/>
        <end position="345"/>
    </location>
</feature>
<feature type="compositionally biased region" description="Basic and acidic residues" evidence="1">
    <location>
        <begin position="263"/>
        <end position="277"/>
    </location>
</feature>
<name>A0A0M4DW91_STRPR</name>
<feature type="compositionally biased region" description="Low complexity" evidence="1">
    <location>
        <begin position="243"/>
        <end position="262"/>
    </location>
</feature>
<feature type="compositionally biased region" description="Low complexity" evidence="1">
    <location>
        <begin position="118"/>
        <end position="127"/>
    </location>
</feature>
<feature type="compositionally biased region" description="Low complexity" evidence="1">
    <location>
        <begin position="149"/>
        <end position="170"/>
    </location>
</feature>
<organism evidence="2">
    <name type="scientific">Streptomyces pristinaespiralis</name>
    <dbReference type="NCBI Taxonomy" id="38300"/>
    <lineage>
        <taxon>Bacteria</taxon>
        <taxon>Bacillati</taxon>
        <taxon>Actinomycetota</taxon>
        <taxon>Actinomycetes</taxon>
        <taxon>Kitasatosporales</taxon>
        <taxon>Streptomycetaceae</taxon>
        <taxon>Streptomyces</taxon>
    </lineage>
</organism>
<reference evidence="2 3" key="1">
    <citation type="submission" date="2015-08" db="EMBL/GenBank/DDBJ databases">
        <title>Genome sequence of the pristinamycin over-producing bacterium Streptomyces pristinaespiralis HCCB10218.</title>
        <authorList>
            <person name="Tian J."/>
            <person name="Yang J."/>
            <person name="Li L."/>
            <person name="Ruan L."/>
            <person name="Wei W."/>
            <person name="Zheng G."/>
            <person name="Wei Z."/>
            <person name="Yang S."/>
            <person name="Ge M."/>
            <person name="Jiang W."/>
            <person name="Lu Y."/>
        </authorList>
    </citation>
    <scope>NUCLEOTIDE SEQUENCE [LARGE SCALE GENOMIC DNA]</scope>
    <source>
        <strain evidence="2 3">HCCB 10218</strain>
    </source>
</reference>
<evidence type="ECO:0000313" key="2">
    <source>
        <dbReference type="EMBL" id="ALC23875.1"/>
    </source>
</evidence>
<feature type="region of interest" description="Disordered" evidence="1">
    <location>
        <begin position="72"/>
        <end position="91"/>
    </location>
</feature>